<evidence type="ECO:0000256" key="5">
    <source>
        <dbReference type="ARBA" id="ARBA00022989"/>
    </source>
</evidence>
<evidence type="ECO:0000313" key="9">
    <source>
        <dbReference type="EMBL" id="EDB7034786.1"/>
    </source>
</evidence>
<dbReference type="InterPro" id="IPR020846">
    <property type="entry name" value="MFS_dom"/>
</dbReference>
<feature type="transmembrane region" description="Helical" evidence="7">
    <location>
        <begin position="66"/>
        <end position="89"/>
    </location>
</feature>
<dbReference type="EMBL" id="AALOJI010000064">
    <property type="protein sequence ID" value="EDB7034786.1"/>
    <property type="molecule type" value="Genomic_DNA"/>
</dbReference>
<keyword evidence="5 7" id="KW-1133">Transmembrane helix</keyword>
<evidence type="ECO:0000256" key="1">
    <source>
        <dbReference type="ARBA" id="ARBA00004429"/>
    </source>
</evidence>
<feature type="transmembrane region" description="Helical" evidence="7">
    <location>
        <begin position="96"/>
        <end position="113"/>
    </location>
</feature>
<dbReference type="CDD" id="cd06174">
    <property type="entry name" value="MFS"/>
    <property type="match status" value="1"/>
</dbReference>
<feature type="domain" description="Major facilitator superfamily (MFS) profile" evidence="8">
    <location>
        <begin position="28"/>
        <end position="415"/>
    </location>
</feature>
<proteinExistence type="predicted"/>
<evidence type="ECO:0000256" key="7">
    <source>
        <dbReference type="SAM" id="Phobius"/>
    </source>
</evidence>
<keyword evidence="4 7" id="KW-0812">Transmembrane</keyword>
<dbReference type="PROSITE" id="PS50850">
    <property type="entry name" value="MFS"/>
    <property type="match status" value="1"/>
</dbReference>
<organism evidence="9">
    <name type="scientific">Salmonella enterica</name>
    <name type="common">Salmonella choleraesuis</name>
    <dbReference type="NCBI Taxonomy" id="28901"/>
    <lineage>
        <taxon>Bacteria</taxon>
        <taxon>Pseudomonadati</taxon>
        <taxon>Pseudomonadota</taxon>
        <taxon>Gammaproteobacteria</taxon>
        <taxon>Enterobacterales</taxon>
        <taxon>Enterobacteriaceae</taxon>
        <taxon>Salmonella</taxon>
    </lineage>
</organism>
<dbReference type="PANTHER" id="PTHR43124:SF3">
    <property type="entry name" value="CHLORAMPHENICOL EFFLUX PUMP RV0191"/>
    <property type="match status" value="1"/>
</dbReference>
<feature type="transmembrane region" description="Helical" evidence="7">
    <location>
        <begin position="182"/>
        <end position="203"/>
    </location>
</feature>
<accession>A0A627EYX3</accession>
<name>A0A627EYX3_SALER</name>
<feature type="transmembrane region" description="Helical" evidence="7">
    <location>
        <begin position="119"/>
        <end position="140"/>
    </location>
</feature>
<dbReference type="SUPFAM" id="SSF103473">
    <property type="entry name" value="MFS general substrate transporter"/>
    <property type="match status" value="1"/>
</dbReference>
<dbReference type="AlphaFoldDB" id="A0A627EYX3"/>
<feature type="transmembrane region" description="Helical" evidence="7">
    <location>
        <begin position="152"/>
        <end position="176"/>
    </location>
</feature>
<dbReference type="InterPro" id="IPR050189">
    <property type="entry name" value="MFS_Efflux_Transporters"/>
</dbReference>
<keyword evidence="3" id="KW-0997">Cell inner membrane</keyword>
<evidence type="ECO:0000256" key="4">
    <source>
        <dbReference type="ARBA" id="ARBA00022692"/>
    </source>
</evidence>
<keyword evidence="2" id="KW-1003">Cell membrane</keyword>
<feature type="transmembrane region" description="Helical" evidence="7">
    <location>
        <begin position="363"/>
        <end position="383"/>
    </location>
</feature>
<protein>
    <submittedName>
        <fullName evidence="9">MFS transporter</fullName>
    </submittedName>
</protein>
<evidence type="ECO:0000256" key="3">
    <source>
        <dbReference type="ARBA" id="ARBA00022519"/>
    </source>
</evidence>
<dbReference type="PANTHER" id="PTHR43124">
    <property type="entry name" value="PURINE EFFLUX PUMP PBUE"/>
    <property type="match status" value="1"/>
</dbReference>
<comment type="subcellular location">
    <subcellularLocation>
        <location evidence="1">Cell inner membrane</location>
        <topology evidence="1">Multi-pass membrane protein</topology>
    </subcellularLocation>
</comment>
<evidence type="ECO:0000259" key="8">
    <source>
        <dbReference type="PROSITE" id="PS50850"/>
    </source>
</evidence>
<feature type="transmembrane region" description="Helical" evidence="7">
    <location>
        <begin position="389"/>
        <end position="411"/>
    </location>
</feature>
<evidence type="ECO:0000256" key="6">
    <source>
        <dbReference type="ARBA" id="ARBA00023136"/>
    </source>
</evidence>
<dbReference type="Gene3D" id="1.20.1250.20">
    <property type="entry name" value="MFS general substrate transporter like domains"/>
    <property type="match status" value="2"/>
</dbReference>
<keyword evidence="6 7" id="KW-0472">Membrane</keyword>
<dbReference type="GO" id="GO:0005886">
    <property type="term" value="C:plasma membrane"/>
    <property type="evidence" value="ECO:0007669"/>
    <property type="project" value="UniProtKB-SubCell"/>
</dbReference>
<dbReference type="Pfam" id="PF07690">
    <property type="entry name" value="MFS_1"/>
    <property type="match status" value="1"/>
</dbReference>
<feature type="transmembrane region" description="Helical" evidence="7">
    <location>
        <begin position="235"/>
        <end position="256"/>
    </location>
</feature>
<dbReference type="InterPro" id="IPR011701">
    <property type="entry name" value="MFS"/>
</dbReference>
<feature type="transmembrane region" description="Helical" evidence="7">
    <location>
        <begin position="28"/>
        <end position="46"/>
    </location>
</feature>
<gene>
    <name evidence="9" type="ORF">F9203_23410</name>
</gene>
<feature type="transmembrane region" description="Helical" evidence="7">
    <location>
        <begin position="300"/>
        <end position="317"/>
    </location>
</feature>
<evidence type="ECO:0000256" key="2">
    <source>
        <dbReference type="ARBA" id="ARBA00022475"/>
    </source>
</evidence>
<sequence>MVLAAVVYCFLAQTINEFKYNGGVMKKYFIWLLVFTVYAVFTVGWVSTGQLMPSIQHELSINTQQATLITTSISIAKIFGAFLAGWLVFKLGMRKGYFVGCLFISTGVFLSFADNYYAILIIRFLQGLGSACALVSLSPVTQKYFSGRQKNLFVSINITSNTIGNIIALLSAGWIASKIGHWQQALSLYSWVNLVLILIWLIVTKKEERQDSPILMNKKNEFISVLKNRVTWGMVAYYIGPILFLNSSFLFFPTYFQEYSGLDKNSLAIHLAPALVSVAMLFAPFFGFWLKRKGVYFKRMFVISPVLTAVAGIILLVSKNDAVIMTASVMAGFFFEMATPFLFNLPVDMHNGSVEKTSYTMSVFWSLTYIIVNVNNEIIALSVDKTGSFTFGFSYMFVLMALFVPLSLWILPKREYFIKE</sequence>
<feature type="transmembrane region" description="Helical" evidence="7">
    <location>
        <begin position="323"/>
        <end position="343"/>
    </location>
</feature>
<reference evidence="9" key="1">
    <citation type="submission" date="2019-10" db="EMBL/GenBank/DDBJ databases">
        <authorList>
            <consortium name="PulseNet: The National Subtyping Network for Foodborne Disease Surveillance"/>
            <person name="Tarr C.L."/>
            <person name="Trees E."/>
            <person name="Katz L.S."/>
            <person name="Carleton-Romer H.A."/>
            <person name="Stroika S."/>
            <person name="Kucerova Z."/>
            <person name="Roache K.F."/>
            <person name="Sabol A.L."/>
            <person name="Besser J."/>
            <person name="Gerner-Smidt P."/>
        </authorList>
    </citation>
    <scope>NUCLEOTIDE SEQUENCE</scope>
    <source>
        <strain evidence="9">PNUSAS105730</strain>
    </source>
</reference>
<dbReference type="GO" id="GO:0022857">
    <property type="term" value="F:transmembrane transporter activity"/>
    <property type="evidence" value="ECO:0007669"/>
    <property type="project" value="InterPro"/>
</dbReference>
<dbReference type="InterPro" id="IPR036259">
    <property type="entry name" value="MFS_trans_sf"/>
</dbReference>
<comment type="caution">
    <text evidence="9">The sequence shown here is derived from an EMBL/GenBank/DDBJ whole genome shotgun (WGS) entry which is preliminary data.</text>
</comment>
<feature type="transmembrane region" description="Helical" evidence="7">
    <location>
        <begin position="268"/>
        <end position="288"/>
    </location>
</feature>